<accession>A0A383WFN8</accession>
<name>A0A383WFN8_TETOB</name>
<dbReference type="InterPro" id="IPR027417">
    <property type="entry name" value="P-loop_NTPase"/>
</dbReference>
<sequence>MQQLQHIRCASTKAGSKAKTMYRCSECGSEFSQWTGQCRVCQQWNCMQEFTLLPEPPVSAASGASAAAKVLRGGAAAAARAAGSSSSRRSVTSKDMSAMQASASYDDDMAGPVDFSGPDFDSFDEGGVMYDRQQQYGGSSGSAGGRAGGYSSGWITTDDSAPAMPQRLSDISVSAAQLRLPLLGATGAEVSRVLGGGLVPGSLVLVGGEPGTGKSTLLLQVAGLVAHACASGVEGSATVGQQQQQVRHSGAAAAEAAVDDEEEDLPLAARMAAASSGTTSSSSSSSSQIFEASSTSWLDEAADAAGAGGGVLLPPGYGGRPVLYITAEESRDQVWERARRLGLLRPLSSSSSSSASDAAAGSPPDVRLLVENRVERIAAAIIEMAPAAVVVDSIQTVALCDLPHRPGTVTQVRESASCLLHVAKQMGCATFLVGHVTKAGNVAGPKHLEHMVDVVLYLQGAAGAGGAGARQGGLRLLRAAKNRHGRVGEVGLFEMKGGGLAAVKDAAALFLPSTAAAAEAAADASSGSGSSELVGTAIGVVLDGIRPLPLEIQALATPRVQDSPASRAAGNDADAESSYDEGDSEADPFFADDDSGDAGYNEEAEEGSGSSGLSDEGDDEGDDDSGFGATLTRSRGRDRVDVAGQSRELAPLYRHYVGLADKPRMAMLLELLTKYTPIKAHLYNLFLNVVSGIRIPPGETSTDLAVLAAVASSVANVPLPPGTALLGEVGLRGELQQVANLELRLLELSKLGFSRVLVPAAGGPLALGPAELGGMAVSRQHSLAGALSELFGEGALAKAGWYRKKKEERQGGREAGQERGGRGGGGGGGGGSRRRSRAASNGSADGGSSGELEEGKQPRTRGSRRR</sequence>
<dbReference type="InterPro" id="IPR020568">
    <property type="entry name" value="Ribosomal_Su5_D2-typ_SF"/>
</dbReference>
<evidence type="ECO:0000256" key="1">
    <source>
        <dbReference type="ARBA" id="ARBA00022723"/>
    </source>
</evidence>
<dbReference type="SUPFAM" id="SSF54211">
    <property type="entry name" value="Ribosomal protein S5 domain 2-like"/>
    <property type="match status" value="1"/>
</dbReference>
<dbReference type="Gene3D" id="3.30.230.10">
    <property type="match status" value="1"/>
</dbReference>
<feature type="region of interest" description="Disordered" evidence="2">
    <location>
        <begin position="802"/>
        <end position="866"/>
    </location>
</feature>
<feature type="compositionally biased region" description="Acidic residues" evidence="2">
    <location>
        <begin position="573"/>
        <end position="606"/>
    </location>
</feature>
<dbReference type="Proteomes" id="UP000256970">
    <property type="component" value="Unassembled WGS sequence"/>
</dbReference>
<dbReference type="PRINTS" id="PR00830">
    <property type="entry name" value="ENDOLAPTASE"/>
</dbReference>
<dbReference type="SUPFAM" id="SSF52540">
    <property type="entry name" value="P-loop containing nucleoside triphosphate hydrolases"/>
    <property type="match status" value="1"/>
</dbReference>
<dbReference type="EMBL" id="FNXT01001243">
    <property type="protein sequence ID" value="SZX75859.1"/>
    <property type="molecule type" value="Genomic_DNA"/>
</dbReference>
<dbReference type="GO" id="GO:0046872">
    <property type="term" value="F:metal ion binding"/>
    <property type="evidence" value="ECO:0007669"/>
    <property type="project" value="UniProtKB-KW"/>
</dbReference>
<evidence type="ECO:0000313" key="4">
    <source>
        <dbReference type="EMBL" id="SZX75859.1"/>
    </source>
</evidence>
<gene>
    <name evidence="4" type="ORF">BQ4739_LOCUS16203</name>
</gene>
<reference evidence="4 5" key="1">
    <citation type="submission" date="2016-10" db="EMBL/GenBank/DDBJ databases">
        <authorList>
            <person name="Cai Z."/>
        </authorList>
    </citation>
    <scope>NUCLEOTIDE SEQUENCE [LARGE SCALE GENOMIC DNA]</scope>
</reference>
<dbReference type="Gene3D" id="3.40.50.300">
    <property type="entry name" value="P-loop containing nucleotide triphosphate hydrolases"/>
    <property type="match status" value="2"/>
</dbReference>
<feature type="compositionally biased region" description="Basic and acidic residues" evidence="2">
    <location>
        <begin position="805"/>
        <end position="821"/>
    </location>
</feature>
<feature type="domain" description="AAA+ ATPase" evidence="3">
    <location>
        <begin position="200"/>
        <end position="462"/>
    </location>
</feature>
<dbReference type="PANTHER" id="PTHR32472">
    <property type="entry name" value="DNA REPAIR PROTEIN RADA"/>
    <property type="match status" value="1"/>
</dbReference>
<dbReference type="GO" id="GO:0000725">
    <property type="term" value="P:recombinational repair"/>
    <property type="evidence" value="ECO:0007669"/>
    <property type="project" value="TreeGrafter"/>
</dbReference>
<protein>
    <recommendedName>
        <fullName evidence="3">AAA+ ATPase domain-containing protein</fullName>
    </recommendedName>
</protein>
<organism evidence="4 5">
    <name type="scientific">Tetradesmus obliquus</name>
    <name type="common">Green alga</name>
    <name type="synonym">Acutodesmus obliquus</name>
    <dbReference type="NCBI Taxonomy" id="3088"/>
    <lineage>
        <taxon>Eukaryota</taxon>
        <taxon>Viridiplantae</taxon>
        <taxon>Chlorophyta</taxon>
        <taxon>core chlorophytes</taxon>
        <taxon>Chlorophyceae</taxon>
        <taxon>CS clade</taxon>
        <taxon>Sphaeropleales</taxon>
        <taxon>Scenedesmaceae</taxon>
        <taxon>Tetradesmus</taxon>
    </lineage>
</organism>
<keyword evidence="5" id="KW-1185">Reference proteome</keyword>
<keyword evidence="1" id="KW-0479">Metal-binding</keyword>
<dbReference type="Pfam" id="PF18073">
    <property type="entry name" value="Zn_ribbon_LapB"/>
    <property type="match status" value="1"/>
</dbReference>
<feature type="region of interest" description="Disordered" evidence="2">
    <location>
        <begin position="79"/>
        <end position="99"/>
    </location>
</feature>
<feature type="compositionally biased region" description="Low complexity" evidence="2">
    <location>
        <begin position="79"/>
        <end position="90"/>
    </location>
</feature>
<dbReference type="Pfam" id="PF13481">
    <property type="entry name" value="AAA_25"/>
    <property type="match status" value="1"/>
</dbReference>
<dbReference type="AlphaFoldDB" id="A0A383WFN8"/>
<feature type="region of interest" description="Disordered" evidence="2">
    <location>
        <begin position="558"/>
        <end position="642"/>
    </location>
</feature>
<dbReference type="SMART" id="SM00382">
    <property type="entry name" value="AAA"/>
    <property type="match status" value="1"/>
</dbReference>
<evidence type="ECO:0000313" key="5">
    <source>
        <dbReference type="Proteomes" id="UP000256970"/>
    </source>
</evidence>
<feature type="compositionally biased region" description="Acidic residues" evidence="2">
    <location>
        <begin position="615"/>
        <end position="625"/>
    </location>
</feature>
<dbReference type="PANTHER" id="PTHR32472:SF10">
    <property type="entry name" value="DNA REPAIR PROTEIN RADA-LIKE PROTEIN"/>
    <property type="match status" value="1"/>
</dbReference>
<evidence type="ECO:0000259" key="3">
    <source>
        <dbReference type="SMART" id="SM00382"/>
    </source>
</evidence>
<evidence type="ECO:0000256" key="2">
    <source>
        <dbReference type="SAM" id="MobiDB-lite"/>
    </source>
</evidence>
<dbReference type="InterPro" id="IPR041166">
    <property type="entry name" value="Rubredoxin_2"/>
</dbReference>
<dbReference type="InterPro" id="IPR014721">
    <property type="entry name" value="Ribsml_uS5_D2-typ_fold_subgr"/>
</dbReference>
<feature type="compositionally biased region" description="Gly residues" evidence="2">
    <location>
        <begin position="822"/>
        <end position="831"/>
    </location>
</feature>
<dbReference type="STRING" id="3088.A0A383WFN8"/>
<proteinExistence type="predicted"/>
<dbReference type="InterPro" id="IPR003593">
    <property type="entry name" value="AAA+_ATPase"/>
</dbReference>